<organism evidence="4 5">
    <name type="scientific">Vigna mungo</name>
    <name type="common">Black gram</name>
    <name type="synonym">Phaseolus mungo</name>
    <dbReference type="NCBI Taxonomy" id="3915"/>
    <lineage>
        <taxon>Eukaryota</taxon>
        <taxon>Viridiplantae</taxon>
        <taxon>Streptophyta</taxon>
        <taxon>Embryophyta</taxon>
        <taxon>Tracheophyta</taxon>
        <taxon>Spermatophyta</taxon>
        <taxon>Magnoliopsida</taxon>
        <taxon>eudicotyledons</taxon>
        <taxon>Gunneridae</taxon>
        <taxon>Pentapetalae</taxon>
        <taxon>rosids</taxon>
        <taxon>fabids</taxon>
        <taxon>Fabales</taxon>
        <taxon>Fabaceae</taxon>
        <taxon>Papilionoideae</taxon>
        <taxon>50 kb inversion clade</taxon>
        <taxon>NPAAA clade</taxon>
        <taxon>indigoferoid/millettioid clade</taxon>
        <taxon>Phaseoleae</taxon>
        <taxon>Vigna</taxon>
    </lineage>
</organism>
<dbReference type="GO" id="GO:0008270">
    <property type="term" value="F:zinc ion binding"/>
    <property type="evidence" value="ECO:0007669"/>
    <property type="project" value="UniProtKB-KW"/>
</dbReference>
<name>A0AAQ3S544_VIGMU</name>
<dbReference type="GO" id="GO:0003676">
    <property type="term" value="F:nucleic acid binding"/>
    <property type="evidence" value="ECO:0007669"/>
    <property type="project" value="InterPro"/>
</dbReference>
<keyword evidence="5" id="KW-1185">Reference proteome</keyword>
<keyword evidence="1" id="KW-0862">Zinc</keyword>
<dbReference type="Gene3D" id="4.10.60.10">
    <property type="entry name" value="Zinc finger, CCHC-type"/>
    <property type="match status" value="1"/>
</dbReference>
<proteinExistence type="predicted"/>
<keyword evidence="1" id="KW-0863">Zinc-finger</keyword>
<protein>
    <recommendedName>
        <fullName evidence="3">CCHC-type domain-containing protein</fullName>
    </recommendedName>
</protein>
<feature type="compositionally biased region" description="Polar residues" evidence="2">
    <location>
        <begin position="1"/>
        <end position="17"/>
    </location>
</feature>
<dbReference type="Proteomes" id="UP001374535">
    <property type="component" value="Chromosome 3"/>
</dbReference>
<dbReference type="EMBL" id="CP144698">
    <property type="protein sequence ID" value="WVZ16084.1"/>
    <property type="molecule type" value="Genomic_DNA"/>
</dbReference>
<dbReference type="PROSITE" id="PS50158">
    <property type="entry name" value="ZF_CCHC"/>
    <property type="match status" value="1"/>
</dbReference>
<dbReference type="InterPro" id="IPR001878">
    <property type="entry name" value="Znf_CCHC"/>
</dbReference>
<reference evidence="4 5" key="1">
    <citation type="journal article" date="2023" name="Life. Sci Alliance">
        <title>Evolutionary insights into 3D genome organization and epigenetic landscape of Vigna mungo.</title>
        <authorList>
            <person name="Junaid A."/>
            <person name="Singh B."/>
            <person name="Bhatia S."/>
        </authorList>
    </citation>
    <scope>NUCLEOTIDE SEQUENCE [LARGE SCALE GENOMIC DNA]</scope>
    <source>
        <strain evidence="4">Urdbean</strain>
    </source>
</reference>
<feature type="compositionally biased region" description="Low complexity" evidence="2">
    <location>
        <begin position="18"/>
        <end position="41"/>
    </location>
</feature>
<feature type="region of interest" description="Disordered" evidence="2">
    <location>
        <begin position="1"/>
        <end position="41"/>
    </location>
</feature>
<evidence type="ECO:0000259" key="3">
    <source>
        <dbReference type="PROSITE" id="PS50158"/>
    </source>
</evidence>
<accession>A0AAQ3S544</accession>
<gene>
    <name evidence="4" type="ORF">V8G54_009066</name>
</gene>
<sequence>MKQQSNARGPVFSRNSLGSRRTPYSRSSPSSNSGGVYSQSSGLVGQYEQHGSRSCYKCSGSHLKSACSQPTKNKRCYRCRTKGHLEKDCLLGRSFGIIWCILNDNKKHIRAVPGLIEDKELYAKEFKGELGNSEVQISNYSSNDLRVGFN</sequence>
<evidence type="ECO:0000256" key="1">
    <source>
        <dbReference type="PROSITE-ProRule" id="PRU00047"/>
    </source>
</evidence>
<feature type="domain" description="CCHC-type" evidence="3">
    <location>
        <begin position="75"/>
        <end position="89"/>
    </location>
</feature>
<evidence type="ECO:0000313" key="4">
    <source>
        <dbReference type="EMBL" id="WVZ16084.1"/>
    </source>
</evidence>
<evidence type="ECO:0000256" key="2">
    <source>
        <dbReference type="SAM" id="MobiDB-lite"/>
    </source>
</evidence>
<dbReference type="AlphaFoldDB" id="A0AAQ3S544"/>
<dbReference type="SUPFAM" id="SSF57756">
    <property type="entry name" value="Retrovirus zinc finger-like domains"/>
    <property type="match status" value="1"/>
</dbReference>
<dbReference type="InterPro" id="IPR036875">
    <property type="entry name" value="Znf_CCHC_sf"/>
</dbReference>
<keyword evidence="1" id="KW-0479">Metal-binding</keyword>
<evidence type="ECO:0000313" key="5">
    <source>
        <dbReference type="Proteomes" id="UP001374535"/>
    </source>
</evidence>